<comment type="similarity">
    <text evidence="2">Belongs to the BexD/CtrA/VexA family.</text>
</comment>
<evidence type="ECO:0000256" key="5">
    <source>
        <dbReference type="ARBA" id="ARBA00022597"/>
    </source>
</evidence>
<reference evidence="18" key="2">
    <citation type="submission" date="2020-08" db="EMBL/GenBank/DDBJ databases">
        <authorList>
            <person name="Chen M."/>
            <person name="Teng W."/>
            <person name="Zhao L."/>
            <person name="Hu C."/>
            <person name="Zhou Y."/>
            <person name="Han B."/>
            <person name="Song L."/>
            <person name="Shu W."/>
        </authorList>
    </citation>
    <scope>NUCLEOTIDE SEQUENCE</scope>
    <source>
        <strain evidence="18">FACHB-1375</strain>
    </source>
</reference>
<keyword evidence="11" id="KW-0472">Membrane</keyword>
<evidence type="ECO:0000256" key="13">
    <source>
        <dbReference type="ARBA" id="ARBA00023237"/>
    </source>
</evidence>
<dbReference type="InterPro" id="IPR049712">
    <property type="entry name" value="Poly_export"/>
</dbReference>
<keyword evidence="7" id="KW-0732">Signal</keyword>
<dbReference type="PANTHER" id="PTHR33619:SF3">
    <property type="entry name" value="POLYSACCHARIDE EXPORT PROTEIN GFCE-RELATED"/>
    <property type="match status" value="1"/>
</dbReference>
<feature type="domain" description="Soluble ligand binding" evidence="16">
    <location>
        <begin position="479"/>
        <end position="531"/>
    </location>
</feature>
<comment type="caution">
    <text evidence="18">The sequence shown here is derived from an EMBL/GenBank/DDBJ whole genome shotgun (WGS) entry which is preliminary data.</text>
</comment>
<evidence type="ECO:0000256" key="8">
    <source>
        <dbReference type="ARBA" id="ARBA00023047"/>
    </source>
</evidence>
<dbReference type="InterPro" id="IPR019554">
    <property type="entry name" value="Soluble_ligand-bd"/>
</dbReference>
<evidence type="ECO:0000259" key="16">
    <source>
        <dbReference type="Pfam" id="PF10531"/>
    </source>
</evidence>
<evidence type="ECO:0000256" key="10">
    <source>
        <dbReference type="ARBA" id="ARBA00023114"/>
    </source>
</evidence>
<sequence length="827" mass="87446">MSGAGCQHTSKIRQSVVGLMLLALFPLAYPLPSLAQVRRGNAPASPGTGISAERAYTLGAGDRIQIDVFNVPEYTREYQVLVNGTVNLALIGSVSVQGLTLEQAGAVISNRYARFLRRPIVTVSLVAPRPLNVAVSGEVNRPGAYVIPLTAAGGGVQQPTLTQALTLAGGITQSANLRGAQVRRVTRGGTQTINVDLFALLRAGDLRQDITLRDGDTIFIPTATSTNLAEAPIKADASFAPAQNQPLNVVVVGEVTRPGPQVVQPDQSGARPSVSRAIQVAGGVTQTANLRQVQVRRTTRGGAVQTIPVNLERLLRVGDRTQDLPLQQGDTVVVPTAASVNLQQASLIANTSIAPTQAQTLNVVVAGEVTRPGPQIVPPDQSGTQPTISRAIQVAGGVSPSADLSRVEVRRVTRGGAIQRYAVNLEQLLRAGDRTQDLILEQGDTIYIPPTANINLGQTSQIARTNFAPTQAQPINIVVAGEVTRPGPYTVQATQTGALPTLSRAIQVAGGTTQSADISRVQIRRITQSGTEQFASVDLNQLLQGGDRRQDLYLQEGDTIFIPTSTEINPAQSLDIASSSIAADPSQPLNVAVVGEVQRPGTYTLQTVRPAAGAPGSLPSFAGLPTVSQAIQLAGGITQTADIRRIEVRRNTRAGYQQILAVNFWQLLQGGDRTQDVVLQQGDTIFIPAATDINPAEVAQTAISSIAPATIRVNVVGEVARPGVLQVPPNTPLNQAILSAGGFNVRARRSYVDLLRLNPNGTVSRRGIRLDFAKGISEETNPILRDNDVVVVRRSSLASISDTLGTVLSPVGNFFSLFNFFRIFGSF</sequence>
<feature type="domain" description="SLBB" evidence="17">
    <location>
        <begin position="363"/>
        <end position="448"/>
    </location>
</feature>
<keyword evidence="12" id="KW-0564">Palmitate</keyword>
<evidence type="ECO:0000256" key="1">
    <source>
        <dbReference type="ARBA" id="ARBA00004571"/>
    </source>
</evidence>
<dbReference type="GO" id="GO:0006811">
    <property type="term" value="P:monoatomic ion transport"/>
    <property type="evidence" value="ECO:0007669"/>
    <property type="project" value="UniProtKB-KW"/>
</dbReference>
<dbReference type="GO" id="GO:0015288">
    <property type="term" value="F:porin activity"/>
    <property type="evidence" value="ECO:0007669"/>
    <property type="project" value="UniProtKB-KW"/>
</dbReference>
<proteinExistence type="inferred from homology"/>
<keyword evidence="8" id="KW-0625">Polysaccharide transport</keyword>
<dbReference type="InterPro" id="IPR054765">
    <property type="entry name" value="SLBB_dom"/>
</dbReference>
<dbReference type="RefSeq" id="WP_190460949.1">
    <property type="nucleotide sequence ID" value="NZ_JACJPW010000001.1"/>
</dbReference>
<keyword evidence="9" id="KW-0406">Ion transport</keyword>
<evidence type="ECO:0000256" key="14">
    <source>
        <dbReference type="ARBA" id="ARBA00023288"/>
    </source>
</evidence>
<keyword evidence="10" id="KW-0626">Porin</keyword>
<evidence type="ECO:0000256" key="4">
    <source>
        <dbReference type="ARBA" id="ARBA00022452"/>
    </source>
</evidence>
<keyword evidence="3" id="KW-0813">Transport</keyword>
<evidence type="ECO:0000256" key="3">
    <source>
        <dbReference type="ARBA" id="ARBA00022448"/>
    </source>
</evidence>
<evidence type="ECO:0000256" key="11">
    <source>
        <dbReference type="ARBA" id="ARBA00023136"/>
    </source>
</evidence>
<dbReference type="Gene3D" id="3.10.560.10">
    <property type="entry name" value="Outer membrane lipoprotein wza domain like"/>
    <property type="match status" value="6"/>
</dbReference>
<dbReference type="Pfam" id="PF02563">
    <property type="entry name" value="Poly_export"/>
    <property type="match status" value="1"/>
</dbReference>
<evidence type="ECO:0000259" key="15">
    <source>
        <dbReference type="Pfam" id="PF02563"/>
    </source>
</evidence>
<dbReference type="Pfam" id="PF10531">
    <property type="entry name" value="SLBB"/>
    <property type="match status" value="3"/>
</dbReference>
<dbReference type="InterPro" id="IPR003715">
    <property type="entry name" value="Poly_export_N"/>
</dbReference>
<feature type="domain" description="Soluble ligand binding" evidence="16">
    <location>
        <begin position="713"/>
        <end position="763"/>
    </location>
</feature>
<evidence type="ECO:0000256" key="2">
    <source>
        <dbReference type="ARBA" id="ARBA00009450"/>
    </source>
</evidence>
<keyword evidence="19" id="KW-1185">Reference proteome</keyword>
<dbReference type="AlphaFoldDB" id="A0A926ZF12"/>
<protein>
    <submittedName>
        <fullName evidence="18">SLBB domain-containing protein</fullName>
    </submittedName>
</protein>
<dbReference type="Gene3D" id="3.30.1950.10">
    <property type="entry name" value="wza like domain"/>
    <property type="match status" value="1"/>
</dbReference>
<keyword evidence="5" id="KW-0762">Sugar transport</keyword>
<keyword evidence="14" id="KW-0449">Lipoprotein</keyword>
<keyword evidence="4" id="KW-1134">Transmembrane beta strand</keyword>
<dbReference type="GO" id="GO:0009279">
    <property type="term" value="C:cell outer membrane"/>
    <property type="evidence" value="ECO:0007669"/>
    <property type="project" value="UniProtKB-SubCell"/>
</dbReference>
<name>A0A926ZF12_9CYAN</name>
<evidence type="ECO:0000313" key="18">
    <source>
        <dbReference type="EMBL" id="MBD2179602.1"/>
    </source>
</evidence>
<evidence type="ECO:0000259" key="17">
    <source>
        <dbReference type="Pfam" id="PF22461"/>
    </source>
</evidence>
<dbReference type="GO" id="GO:0046930">
    <property type="term" value="C:pore complex"/>
    <property type="evidence" value="ECO:0007669"/>
    <property type="project" value="UniProtKB-KW"/>
</dbReference>
<dbReference type="EMBL" id="JACJPW010000001">
    <property type="protein sequence ID" value="MBD2179602.1"/>
    <property type="molecule type" value="Genomic_DNA"/>
</dbReference>
<evidence type="ECO:0000256" key="7">
    <source>
        <dbReference type="ARBA" id="ARBA00022729"/>
    </source>
</evidence>
<dbReference type="Pfam" id="PF22461">
    <property type="entry name" value="SLBB_2"/>
    <property type="match status" value="3"/>
</dbReference>
<dbReference type="PANTHER" id="PTHR33619">
    <property type="entry name" value="POLYSACCHARIDE EXPORT PROTEIN GFCE-RELATED"/>
    <property type="match status" value="1"/>
</dbReference>
<feature type="domain" description="Polysaccharide export protein N-terminal" evidence="15">
    <location>
        <begin position="53"/>
        <end position="125"/>
    </location>
</feature>
<keyword evidence="13" id="KW-0998">Cell outer membrane</keyword>
<comment type="subcellular location">
    <subcellularLocation>
        <location evidence="1">Cell outer membrane</location>
        <topology evidence="1">Multi-pass membrane protein</topology>
    </subcellularLocation>
</comment>
<evidence type="ECO:0000313" key="19">
    <source>
        <dbReference type="Proteomes" id="UP000641646"/>
    </source>
</evidence>
<feature type="domain" description="Soluble ligand binding" evidence="16">
    <location>
        <begin position="626"/>
        <end position="653"/>
    </location>
</feature>
<dbReference type="GO" id="GO:0015159">
    <property type="term" value="F:polysaccharide transmembrane transporter activity"/>
    <property type="evidence" value="ECO:0007669"/>
    <property type="project" value="InterPro"/>
</dbReference>
<gene>
    <name evidence="18" type="ORF">H6G03_00485</name>
</gene>
<evidence type="ECO:0000256" key="12">
    <source>
        <dbReference type="ARBA" id="ARBA00023139"/>
    </source>
</evidence>
<feature type="domain" description="SLBB" evidence="17">
    <location>
        <begin position="249"/>
        <end position="334"/>
    </location>
</feature>
<organism evidence="18 19">
    <name type="scientific">Aerosakkonema funiforme FACHB-1375</name>
    <dbReference type="NCBI Taxonomy" id="2949571"/>
    <lineage>
        <taxon>Bacteria</taxon>
        <taxon>Bacillati</taxon>
        <taxon>Cyanobacteriota</taxon>
        <taxon>Cyanophyceae</taxon>
        <taxon>Oscillatoriophycideae</taxon>
        <taxon>Aerosakkonematales</taxon>
        <taxon>Aerosakkonemataceae</taxon>
        <taxon>Aerosakkonema</taxon>
    </lineage>
</organism>
<feature type="domain" description="SLBB" evidence="17">
    <location>
        <begin position="132"/>
        <end position="220"/>
    </location>
</feature>
<keyword evidence="6" id="KW-0812">Transmembrane</keyword>
<evidence type="ECO:0000256" key="6">
    <source>
        <dbReference type="ARBA" id="ARBA00022692"/>
    </source>
</evidence>
<accession>A0A926ZF12</accession>
<reference evidence="18" key="1">
    <citation type="journal article" date="2015" name="ISME J.">
        <title>Draft Genome Sequence of Streptomyces incarnatus NRRL8089, which Produces the Nucleoside Antibiotic Sinefungin.</title>
        <authorList>
            <person name="Oshima K."/>
            <person name="Hattori M."/>
            <person name="Shimizu H."/>
            <person name="Fukuda K."/>
            <person name="Nemoto M."/>
            <person name="Inagaki K."/>
            <person name="Tamura T."/>
        </authorList>
    </citation>
    <scope>NUCLEOTIDE SEQUENCE</scope>
    <source>
        <strain evidence="18">FACHB-1375</strain>
    </source>
</reference>
<evidence type="ECO:0000256" key="9">
    <source>
        <dbReference type="ARBA" id="ARBA00023065"/>
    </source>
</evidence>
<dbReference type="Proteomes" id="UP000641646">
    <property type="component" value="Unassembled WGS sequence"/>
</dbReference>